<gene>
    <name evidence="1" type="ORF">H1W37_04085</name>
</gene>
<sequence>MTLTSGKESPSAPQEFERIKIHDHKAFGRLIADYAIGRKPWPETLAEFKAEVEGRNIASVPDRLKAIQVVQPSEEVFFLRLPPRKIIAQSLDRFARHDADGSAERYPLPPFYADMVCGEEQFTHSDFFLSRVADYTIAVCT</sequence>
<dbReference type="Proteomes" id="UP000559404">
    <property type="component" value="Unassembled WGS sequence"/>
</dbReference>
<organism evidence="1 2">
    <name type="scientific">Stappia taiwanensis</name>
    <dbReference type="NCBI Taxonomy" id="992267"/>
    <lineage>
        <taxon>Bacteria</taxon>
        <taxon>Pseudomonadati</taxon>
        <taxon>Pseudomonadota</taxon>
        <taxon>Alphaproteobacteria</taxon>
        <taxon>Hyphomicrobiales</taxon>
        <taxon>Stappiaceae</taxon>
        <taxon>Stappia</taxon>
    </lineage>
</organism>
<proteinExistence type="predicted"/>
<comment type="caution">
    <text evidence="1">The sequence shown here is derived from an EMBL/GenBank/DDBJ whole genome shotgun (WGS) entry which is preliminary data.</text>
</comment>
<evidence type="ECO:0000313" key="1">
    <source>
        <dbReference type="EMBL" id="MBA4610816.1"/>
    </source>
</evidence>
<dbReference type="RefSeq" id="WP_181759018.1">
    <property type="nucleotide sequence ID" value="NZ_BMCR01000004.1"/>
</dbReference>
<name>A0A838XQE8_9HYPH</name>
<accession>A0A838XQE8</accession>
<reference evidence="1 2" key="1">
    <citation type="submission" date="2020-07" db="EMBL/GenBank/DDBJ databases">
        <authorList>
            <person name="Li M."/>
        </authorList>
    </citation>
    <scope>NUCLEOTIDE SEQUENCE [LARGE SCALE GENOMIC DNA]</scope>
    <source>
        <strain evidence="1 2">DSM 23284</strain>
    </source>
</reference>
<protein>
    <submittedName>
        <fullName evidence="1">Uncharacterized protein</fullName>
    </submittedName>
</protein>
<keyword evidence="2" id="KW-1185">Reference proteome</keyword>
<evidence type="ECO:0000313" key="2">
    <source>
        <dbReference type="Proteomes" id="UP000559404"/>
    </source>
</evidence>
<dbReference type="AlphaFoldDB" id="A0A838XQE8"/>
<dbReference type="EMBL" id="JACEON010000003">
    <property type="protein sequence ID" value="MBA4610816.1"/>
    <property type="molecule type" value="Genomic_DNA"/>
</dbReference>
<reference evidence="1 2" key="2">
    <citation type="submission" date="2020-08" db="EMBL/GenBank/DDBJ databases">
        <title>Stappia taiwanensis sp. nov., isolated from a coastal thermal spring.</title>
        <authorList>
            <person name="Kampfer P."/>
        </authorList>
    </citation>
    <scope>NUCLEOTIDE SEQUENCE [LARGE SCALE GENOMIC DNA]</scope>
    <source>
        <strain evidence="1 2">DSM 23284</strain>
    </source>
</reference>